<dbReference type="Proteomes" id="UP001172457">
    <property type="component" value="Chromosome 5"/>
</dbReference>
<evidence type="ECO:0000313" key="4">
    <source>
        <dbReference type="Proteomes" id="UP001172457"/>
    </source>
</evidence>
<protein>
    <submittedName>
        <fullName evidence="3">Uncharacterized protein</fullName>
    </submittedName>
</protein>
<keyword evidence="1 2" id="KW-0175">Coiled coil</keyword>
<keyword evidence="4" id="KW-1185">Reference proteome</keyword>
<accession>A0AA38TDF6</accession>
<evidence type="ECO:0000256" key="1">
    <source>
        <dbReference type="ARBA" id="ARBA00023054"/>
    </source>
</evidence>
<evidence type="ECO:0000313" key="3">
    <source>
        <dbReference type="EMBL" id="KAJ9549357.1"/>
    </source>
</evidence>
<dbReference type="GO" id="GO:0009534">
    <property type="term" value="C:chloroplast thylakoid"/>
    <property type="evidence" value="ECO:0007669"/>
    <property type="project" value="TreeGrafter"/>
</dbReference>
<proteinExistence type="predicted"/>
<evidence type="ECO:0000256" key="2">
    <source>
        <dbReference type="SAM" id="Coils"/>
    </source>
</evidence>
<comment type="caution">
    <text evidence="3">The sequence shown here is derived from an EMBL/GenBank/DDBJ whole genome shotgun (WGS) entry which is preliminary data.</text>
</comment>
<dbReference type="EMBL" id="JARYMX010000005">
    <property type="protein sequence ID" value="KAJ9549357.1"/>
    <property type="molecule type" value="Genomic_DNA"/>
</dbReference>
<sequence length="355" mass="40088">MAAVASLSFCGVAQSPSSDRKVCISSSSPSRNLLFNFDAFRVRSSFAFHSVSFRASNSSSRFVVHCMSSESGKMLISYVPPPVSETKLKFLNAYKRPIPSIYNTVLQELIVQQHLMRYKKTYRYDAVFALGFVTVYDQLMEGYPSDEDRVAIFQAYINALNEDPQQYRPVTKIPPSFFLFHKVLNLNDFLTADAEKLETWARAQDSSSLVDFSSKEGEVEGILKDIAERAGDSGSFSYSRFFAVGLFRLLELSNATEPTILEKLCGALNINKKSVDRDLDVYRNLLSKLVQAKELLKEYVEREKKKLQERSEPQKANEAVKNCLAENQYATKAVSRFDENYDVFQCCGGLVIARG</sequence>
<dbReference type="InterPro" id="IPR017499">
    <property type="entry name" value="Thf1"/>
</dbReference>
<gene>
    <name evidence="3" type="ORF">OSB04_021900</name>
</gene>
<dbReference type="AlphaFoldDB" id="A0AA38TDF6"/>
<dbReference type="PANTHER" id="PTHR34793">
    <property type="entry name" value="PROTEIN THYLAKOID FORMATION 1, CHLOROPLASTIC"/>
    <property type="match status" value="1"/>
</dbReference>
<organism evidence="3 4">
    <name type="scientific">Centaurea solstitialis</name>
    <name type="common">yellow star-thistle</name>
    <dbReference type="NCBI Taxonomy" id="347529"/>
    <lineage>
        <taxon>Eukaryota</taxon>
        <taxon>Viridiplantae</taxon>
        <taxon>Streptophyta</taxon>
        <taxon>Embryophyta</taxon>
        <taxon>Tracheophyta</taxon>
        <taxon>Spermatophyta</taxon>
        <taxon>Magnoliopsida</taxon>
        <taxon>eudicotyledons</taxon>
        <taxon>Gunneridae</taxon>
        <taxon>Pentapetalae</taxon>
        <taxon>asterids</taxon>
        <taxon>campanulids</taxon>
        <taxon>Asterales</taxon>
        <taxon>Asteraceae</taxon>
        <taxon>Carduoideae</taxon>
        <taxon>Cardueae</taxon>
        <taxon>Centaureinae</taxon>
        <taxon>Centaurea</taxon>
    </lineage>
</organism>
<dbReference type="PANTHER" id="PTHR34793:SF1">
    <property type="entry name" value="PROTEIN THYLAKOID FORMATION 1, CHLOROPLASTIC"/>
    <property type="match status" value="1"/>
</dbReference>
<dbReference type="GO" id="GO:0045038">
    <property type="term" value="P:protein import into chloroplast thylakoid membrane"/>
    <property type="evidence" value="ECO:0007669"/>
    <property type="project" value="TreeGrafter"/>
</dbReference>
<feature type="non-terminal residue" evidence="3">
    <location>
        <position position="355"/>
    </location>
</feature>
<dbReference type="GO" id="GO:0010027">
    <property type="term" value="P:thylakoid membrane organization"/>
    <property type="evidence" value="ECO:0007669"/>
    <property type="project" value="TreeGrafter"/>
</dbReference>
<dbReference type="GO" id="GO:0010207">
    <property type="term" value="P:photosystem II assembly"/>
    <property type="evidence" value="ECO:0007669"/>
    <property type="project" value="InterPro"/>
</dbReference>
<dbReference type="GO" id="GO:0045037">
    <property type="term" value="P:protein import into chloroplast stroma"/>
    <property type="evidence" value="ECO:0007669"/>
    <property type="project" value="TreeGrafter"/>
</dbReference>
<dbReference type="Pfam" id="PF11264">
    <property type="entry name" value="ThylakoidFormat"/>
    <property type="match status" value="2"/>
</dbReference>
<reference evidence="3" key="1">
    <citation type="submission" date="2023-03" db="EMBL/GenBank/DDBJ databases">
        <title>Chromosome-scale reference genome and RAD-based genetic map of yellow starthistle (Centaurea solstitialis) reveal putative structural variation and QTLs associated with invader traits.</title>
        <authorList>
            <person name="Reatini B."/>
            <person name="Cang F.A."/>
            <person name="Jiang Q."/>
            <person name="Mckibben M.T.W."/>
            <person name="Barker M.S."/>
            <person name="Rieseberg L.H."/>
            <person name="Dlugosch K.M."/>
        </authorList>
    </citation>
    <scope>NUCLEOTIDE SEQUENCE</scope>
    <source>
        <strain evidence="3">CAN-66</strain>
        <tissue evidence="3">Leaf</tissue>
    </source>
</reference>
<name>A0AA38TDF6_9ASTR</name>
<feature type="coiled-coil region" evidence="2">
    <location>
        <begin position="282"/>
        <end position="310"/>
    </location>
</feature>